<dbReference type="InterPro" id="IPR002110">
    <property type="entry name" value="Ankyrin_rpt"/>
</dbReference>
<dbReference type="Gene3D" id="1.10.238.10">
    <property type="entry name" value="EF-hand"/>
    <property type="match status" value="1"/>
</dbReference>
<protein>
    <submittedName>
        <fullName evidence="4">Uncharacterized protein</fullName>
    </submittedName>
</protein>
<dbReference type="EMBL" id="MPUH01000484">
    <property type="protein sequence ID" value="OMJ79163.1"/>
    <property type="molecule type" value="Genomic_DNA"/>
</dbReference>
<keyword evidence="1" id="KW-0677">Repeat</keyword>
<feature type="repeat" description="ANK" evidence="3">
    <location>
        <begin position="75"/>
        <end position="107"/>
    </location>
</feature>
<sequence length="244" mass="28115">MQEESKQRSQEELLFQACQKGSLDECKKLLSMGVDVNARDRNGSSALFHCCHPQQLRLVRFLLSMGLNPNLTNIRGNTALHLAAERGYKEIILILILYGADPYIYNLNGHRCDDLNPQTRPLIAGIFRDKSAYGLLSDFHKKKLTQIFEDIDSDDLGYIDANKSFKFNRFVEEISEDIARRDSQEFLKEVSICKEGQVNLEEWLFSFGKLIRDAGNDTPVDHFIEDYERGIKEKGKFIDFKPRD</sequence>
<evidence type="ECO:0000256" key="1">
    <source>
        <dbReference type="ARBA" id="ARBA00022737"/>
    </source>
</evidence>
<organism evidence="4 5">
    <name type="scientific">Stentor coeruleus</name>
    <dbReference type="NCBI Taxonomy" id="5963"/>
    <lineage>
        <taxon>Eukaryota</taxon>
        <taxon>Sar</taxon>
        <taxon>Alveolata</taxon>
        <taxon>Ciliophora</taxon>
        <taxon>Postciliodesmatophora</taxon>
        <taxon>Heterotrichea</taxon>
        <taxon>Heterotrichida</taxon>
        <taxon>Stentoridae</taxon>
        <taxon>Stentor</taxon>
    </lineage>
</organism>
<evidence type="ECO:0000313" key="5">
    <source>
        <dbReference type="Proteomes" id="UP000187209"/>
    </source>
</evidence>
<dbReference type="SUPFAM" id="SSF48403">
    <property type="entry name" value="Ankyrin repeat"/>
    <property type="match status" value="1"/>
</dbReference>
<dbReference type="SMART" id="SM00248">
    <property type="entry name" value="ANK"/>
    <property type="match status" value="3"/>
</dbReference>
<keyword evidence="5" id="KW-1185">Reference proteome</keyword>
<dbReference type="OrthoDB" id="10264606at2759"/>
<evidence type="ECO:0000256" key="3">
    <source>
        <dbReference type="PROSITE-ProRule" id="PRU00023"/>
    </source>
</evidence>
<gene>
    <name evidence="4" type="ORF">SteCoe_20862</name>
</gene>
<name>A0A1R2BQS8_9CILI</name>
<dbReference type="PROSITE" id="PS50297">
    <property type="entry name" value="ANK_REP_REGION"/>
    <property type="match status" value="1"/>
</dbReference>
<dbReference type="Gene3D" id="1.25.40.20">
    <property type="entry name" value="Ankyrin repeat-containing domain"/>
    <property type="match status" value="1"/>
</dbReference>
<dbReference type="PROSITE" id="PS50088">
    <property type="entry name" value="ANK_REPEAT"/>
    <property type="match status" value="1"/>
</dbReference>
<evidence type="ECO:0000256" key="2">
    <source>
        <dbReference type="ARBA" id="ARBA00023043"/>
    </source>
</evidence>
<dbReference type="SUPFAM" id="SSF47473">
    <property type="entry name" value="EF-hand"/>
    <property type="match status" value="1"/>
</dbReference>
<dbReference type="InterPro" id="IPR011992">
    <property type="entry name" value="EF-hand-dom_pair"/>
</dbReference>
<evidence type="ECO:0000313" key="4">
    <source>
        <dbReference type="EMBL" id="OMJ79163.1"/>
    </source>
</evidence>
<dbReference type="Pfam" id="PF12796">
    <property type="entry name" value="Ank_2"/>
    <property type="match status" value="1"/>
</dbReference>
<dbReference type="InterPro" id="IPR036770">
    <property type="entry name" value="Ankyrin_rpt-contain_sf"/>
</dbReference>
<reference evidence="4 5" key="1">
    <citation type="submission" date="2016-11" db="EMBL/GenBank/DDBJ databases">
        <title>The macronuclear genome of Stentor coeruleus: a giant cell with tiny introns.</title>
        <authorList>
            <person name="Slabodnick M."/>
            <person name="Ruby J.G."/>
            <person name="Reiff S.B."/>
            <person name="Swart E.C."/>
            <person name="Gosai S."/>
            <person name="Prabakaran S."/>
            <person name="Witkowska E."/>
            <person name="Larue G.E."/>
            <person name="Fisher S."/>
            <person name="Freeman R.M."/>
            <person name="Gunawardena J."/>
            <person name="Chu W."/>
            <person name="Stover N.A."/>
            <person name="Gregory B.D."/>
            <person name="Nowacki M."/>
            <person name="Derisi J."/>
            <person name="Roy S.W."/>
            <person name="Marshall W.F."/>
            <person name="Sood P."/>
        </authorList>
    </citation>
    <scope>NUCLEOTIDE SEQUENCE [LARGE SCALE GENOMIC DNA]</scope>
    <source>
        <strain evidence="4">WM001</strain>
    </source>
</reference>
<keyword evidence="2 3" id="KW-0040">ANK repeat</keyword>
<proteinExistence type="predicted"/>
<dbReference type="Proteomes" id="UP000187209">
    <property type="component" value="Unassembled WGS sequence"/>
</dbReference>
<accession>A0A1R2BQS8</accession>
<dbReference type="PANTHER" id="PTHR24171">
    <property type="entry name" value="ANKYRIN REPEAT DOMAIN-CONTAINING PROTEIN 39-RELATED"/>
    <property type="match status" value="1"/>
</dbReference>
<comment type="caution">
    <text evidence="4">The sequence shown here is derived from an EMBL/GenBank/DDBJ whole genome shotgun (WGS) entry which is preliminary data.</text>
</comment>
<dbReference type="AlphaFoldDB" id="A0A1R2BQS8"/>